<dbReference type="EMBL" id="RBNJ01002583">
    <property type="protein sequence ID" value="RUS31808.1"/>
    <property type="molecule type" value="Genomic_DNA"/>
</dbReference>
<sequence length="110" mass="12044">MNKTSQLQAWKSQNESGLVLPGSTSPYAASTSVTVTWLFAHPTGWVPFDGESQAAIEALWDNGVTYGWVGGDSHFKREEVLVHLEQGGQFVGFLRDNSSWPSDETTKLGK</sequence>
<organism evidence="1 2">
    <name type="scientific">Jimgerdemannia flammicorona</name>
    <dbReference type="NCBI Taxonomy" id="994334"/>
    <lineage>
        <taxon>Eukaryota</taxon>
        <taxon>Fungi</taxon>
        <taxon>Fungi incertae sedis</taxon>
        <taxon>Mucoromycota</taxon>
        <taxon>Mucoromycotina</taxon>
        <taxon>Endogonomycetes</taxon>
        <taxon>Endogonales</taxon>
        <taxon>Endogonaceae</taxon>
        <taxon>Jimgerdemannia</taxon>
    </lineage>
</organism>
<dbReference type="AlphaFoldDB" id="A0A433QPW9"/>
<comment type="caution">
    <text evidence="1">The sequence shown here is derived from an EMBL/GenBank/DDBJ whole genome shotgun (WGS) entry which is preliminary data.</text>
</comment>
<name>A0A433QPW9_9FUNG</name>
<dbReference type="InterPro" id="IPR037197">
    <property type="entry name" value="WWE_dom_sf"/>
</dbReference>
<keyword evidence="2" id="KW-1185">Reference proteome</keyword>
<dbReference type="SUPFAM" id="SSF117839">
    <property type="entry name" value="WWE domain"/>
    <property type="match status" value="1"/>
</dbReference>
<dbReference type="Proteomes" id="UP000274822">
    <property type="component" value="Unassembled WGS sequence"/>
</dbReference>
<proteinExistence type="predicted"/>
<reference evidence="1 2" key="1">
    <citation type="journal article" date="2018" name="New Phytol.">
        <title>Phylogenomics of Endogonaceae and evolution of mycorrhizas within Mucoromycota.</title>
        <authorList>
            <person name="Chang Y."/>
            <person name="Desiro A."/>
            <person name="Na H."/>
            <person name="Sandor L."/>
            <person name="Lipzen A."/>
            <person name="Clum A."/>
            <person name="Barry K."/>
            <person name="Grigoriev I.V."/>
            <person name="Martin F.M."/>
            <person name="Stajich J.E."/>
            <person name="Smith M.E."/>
            <person name="Bonito G."/>
            <person name="Spatafora J.W."/>
        </authorList>
    </citation>
    <scope>NUCLEOTIDE SEQUENCE [LARGE SCALE GENOMIC DNA]</scope>
    <source>
        <strain evidence="1 2">AD002</strain>
    </source>
</reference>
<protein>
    <submittedName>
        <fullName evidence="1">Uncharacterized protein</fullName>
    </submittedName>
</protein>
<evidence type="ECO:0000313" key="2">
    <source>
        <dbReference type="Proteomes" id="UP000274822"/>
    </source>
</evidence>
<gene>
    <name evidence="1" type="ORF">BC938DRAFT_477009</name>
</gene>
<evidence type="ECO:0000313" key="1">
    <source>
        <dbReference type="EMBL" id="RUS31808.1"/>
    </source>
</evidence>
<accession>A0A433QPW9</accession>